<name>A0ABT8EXP3_9ACTN</name>
<accession>A0ABT8EXP3</accession>
<keyword evidence="3" id="KW-1185">Reference proteome</keyword>
<gene>
    <name evidence="2" type="ORF">QWY29_16365</name>
</gene>
<organism evidence="2 3">
    <name type="scientific">Nocardioides abyssi</name>
    <dbReference type="NCBI Taxonomy" id="3058370"/>
    <lineage>
        <taxon>Bacteria</taxon>
        <taxon>Bacillati</taxon>
        <taxon>Actinomycetota</taxon>
        <taxon>Actinomycetes</taxon>
        <taxon>Propionibacteriales</taxon>
        <taxon>Nocardioidaceae</taxon>
        <taxon>Nocardioides</taxon>
    </lineage>
</organism>
<dbReference type="EMBL" id="JAUHJR010000008">
    <property type="protein sequence ID" value="MDN4162945.1"/>
    <property type="molecule type" value="Genomic_DNA"/>
</dbReference>
<feature type="compositionally biased region" description="Acidic residues" evidence="1">
    <location>
        <begin position="42"/>
        <end position="51"/>
    </location>
</feature>
<reference evidence="2" key="1">
    <citation type="submission" date="2023-06" db="EMBL/GenBank/DDBJ databases">
        <title>Draft genome sequence of Nocardioides sp. SOB72.</title>
        <authorList>
            <person name="Zhang G."/>
        </authorList>
    </citation>
    <scope>NUCLEOTIDE SEQUENCE</scope>
    <source>
        <strain evidence="2">SOB72</strain>
    </source>
</reference>
<protein>
    <submittedName>
        <fullName evidence="2">Uncharacterized protein</fullName>
    </submittedName>
</protein>
<feature type="compositionally biased region" description="Basic and acidic residues" evidence="1">
    <location>
        <begin position="52"/>
        <end position="69"/>
    </location>
</feature>
<evidence type="ECO:0000313" key="2">
    <source>
        <dbReference type="EMBL" id="MDN4162945.1"/>
    </source>
</evidence>
<evidence type="ECO:0000313" key="3">
    <source>
        <dbReference type="Proteomes" id="UP001168537"/>
    </source>
</evidence>
<feature type="region of interest" description="Disordered" evidence="1">
    <location>
        <begin position="42"/>
        <end position="69"/>
    </location>
</feature>
<comment type="caution">
    <text evidence="2">The sequence shown here is derived from an EMBL/GenBank/DDBJ whole genome shotgun (WGS) entry which is preliminary data.</text>
</comment>
<dbReference type="RefSeq" id="WP_300962100.1">
    <property type="nucleotide sequence ID" value="NZ_JAUHJR010000008.1"/>
</dbReference>
<dbReference type="Proteomes" id="UP001168537">
    <property type="component" value="Unassembled WGS sequence"/>
</dbReference>
<proteinExistence type="predicted"/>
<sequence length="69" mass="8047">MTKLWHPHFKDLSIERDDEFVDAHVAAGWLKAKPRREFIETEVGESTEEAIEEAREEKPKPRKAKADSE</sequence>
<evidence type="ECO:0000256" key="1">
    <source>
        <dbReference type="SAM" id="MobiDB-lite"/>
    </source>
</evidence>